<dbReference type="CDD" id="cd00353">
    <property type="entry name" value="Ribosomal_S15p_S13e"/>
    <property type="match status" value="1"/>
</dbReference>
<dbReference type="NCBIfam" id="TIGR00952">
    <property type="entry name" value="S15_bact"/>
    <property type="match status" value="1"/>
</dbReference>
<dbReference type="PROSITE" id="PS00362">
    <property type="entry name" value="RIBOSOMAL_S15"/>
    <property type="match status" value="1"/>
</dbReference>
<dbReference type="InterPro" id="IPR000589">
    <property type="entry name" value="Ribosomal_uS15"/>
</dbReference>
<feature type="compositionally biased region" description="Basic and acidic residues" evidence="7">
    <location>
        <begin position="10"/>
        <end position="23"/>
    </location>
</feature>
<dbReference type="FunFam" id="1.10.287.10:FF:000002">
    <property type="entry name" value="30S ribosomal protein S15"/>
    <property type="match status" value="1"/>
</dbReference>
<dbReference type="Pfam" id="PF00312">
    <property type="entry name" value="Ribosomal_S15"/>
    <property type="match status" value="1"/>
</dbReference>
<evidence type="ECO:0000313" key="9">
    <source>
        <dbReference type="Proteomes" id="UP000178406"/>
    </source>
</evidence>
<evidence type="ECO:0000256" key="3">
    <source>
        <dbReference type="ARBA" id="ARBA00064542"/>
    </source>
</evidence>
<dbReference type="AlphaFoldDB" id="A0A1F5WED1"/>
<dbReference type="InterPro" id="IPR005290">
    <property type="entry name" value="Ribosomal_uS15_bac-type"/>
</dbReference>
<dbReference type="SUPFAM" id="SSF47060">
    <property type="entry name" value="S15/NS1 RNA-binding domain"/>
    <property type="match status" value="1"/>
</dbReference>
<comment type="function">
    <text evidence="4">Forms an intersubunit bridge (bridge B4) with the 23S rRNA of the 50S subunit in the ribosome.</text>
</comment>
<comment type="subunit">
    <text evidence="3 4">Part of the 30S ribosomal subunit. Forms a bridge to the 50S subunit in the 70S ribosome, contacting the 23S rRNA.</text>
</comment>
<dbReference type="Gene3D" id="6.10.250.3130">
    <property type="match status" value="1"/>
</dbReference>
<dbReference type="PANTHER" id="PTHR23321">
    <property type="entry name" value="RIBOSOMAL PROTEIN S15, BACTERIAL AND ORGANELLAR"/>
    <property type="match status" value="1"/>
</dbReference>
<evidence type="ECO:0000256" key="4">
    <source>
        <dbReference type="HAMAP-Rule" id="MF_01343"/>
    </source>
</evidence>
<comment type="caution">
    <text evidence="8">The sequence shown here is derived from an EMBL/GenBank/DDBJ whole genome shotgun (WGS) entry which is preliminary data.</text>
</comment>
<reference evidence="8 9" key="1">
    <citation type="journal article" date="2016" name="Nat. Commun.">
        <title>Thousands of microbial genomes shed light on interconnected biogeochemical processes in an aquifer system.</title>
        <authorList>
            <person name="Anantharaman K."/>
            <person name="Brown C.T."/>
            <person name="Hug L.A."/>
            <person name="Sharon I."/>
            <person name="Castelle C.J."/>
            <person name="Probst A.J."/>
            <person name="Thomas B.C."/>
            <person name="Singh A."/>
            <person name="Wilkins M.J."/>
            <person name="Karaoz U."/>
            <person name="Brodie E.L."/>
            <person name="Williams K.H."/>
            <person name="Hubbard S.S."/>
            <person name="Banfield J.F."/>
        </authorList>
    </citation>
    <scope>NUCLEOTIDE SEQUENCE [LARGE SCALE GENOMIC DNA]</scope>
</reference>
<dbReference type="Gene3D" id="1.10.287.10">
    <property type="entry name" value="S15/NS1, RNA-binding"/>
    <property type="match status" value="1"/>
</dbReference>
<protein>
    <recommendedName>
        <fullName evidence="4">Small ribosomal subunit protein uS15</fullName>
    </recommendedName>
</protein>
<keyword evidence="4 6" id="KW-0694">RNA-binding</keyword>
<dbReference type="HAMAP" id="MF_01343_B">
    <property type="entry name" value="Ribosomal_uS15_B"/>
    <property type="match status" value="1"/>
</dbReference>
<name>A0A1F5WED1_9BACT</name>
<evidence type="ECO:0000313" key="8">
    <source>
        <dbReference type="EMBL" id="OGF73641.1"/>
    </source>
</evidence>
<evidence type="ECO:0000256" key="1">
    <source>
        <dbReference type="ARBA" id="ARBA00022980"/>
    </source>
</evidence>
<evidence type="ECO:0000256" key="5">
    <source>
        <dbReference type="RuleBase" id="RU003919"/>
    </source>
</evidence>
<dbReference type="STRING" id="1798338.A3J56_00680"/>
<keyword evidence="1 4" id="KW-0689">Ribosomal protein</keyword>
<evidence type="ECO:0000256" key="7">
    <source>
        <dbReference type="SAM" id="MobiDB-lite"/>
    </source>
</evidence>
<dbReference type="GO" id="GO:0006412">
    <property type="term" value="P:translation"/>
    <property type="evidence" value="ECO:0007669"/>
    <property type="project" value="UniProtKB-UniRule"/>
</dbReference>
<dbReference type="SMART" id="SM01387">
    <property type="entry name" value="Ribosomal_S15"/>
    <property type="match status" value="1"/>
</dbReference>
<dbReference type="GO" id="GO:0003735">
    <property type="term" value="F:structural constituent of ribosome"/>
    <property type="evidence" value="ECO:0007669"/>
    <property type="project" value="InterPro"/>
</dbReference>
<proteinExistence type="inferred from homology"/>
<dbReference type="PANTHER" id="PTHR23321:SF26">
    <property type="entry name" value="SMALL RIBOSOMAL SUBUNIT PROTEIN US15M"/>
    <property type="match status" value="1"/>
</dbReference>
<dbReference type="Proteomes" id="UP000178406">
    <property type="component" value="Unassembled WGS sequence"/>
</dbReference>
<keyword evidence="2 4" id="KW-0687">Ribonucleoprotein</keyword>
<dbReference type="InterPro" id="IPR009068">
    <property type="entry name" value="uS15_NS1_RNA-bd_sf"/>
</dbReference>
<gene>
    <name evidence="4" type="primary">rpsO</name>
    <name evidence="8" type="ORF">A3J56_00680</name>
</gene>
<evidence type="ECO:0000256" key="6">
    <source>
        <dbReference type="RuleBase" id="RU004524"/>
    </source>
</evidence>
<dbReference type="GO" id="GO:0019843">
    <property type="term" value="F:rRNA binding"/>
    <property type="evidence" value="ECO:0007669"/>
    <property type="project" value="UniProtKB-UniRule"/>
</dbReference>
<dbReference type="GO" id="GO:0022627">
    <property type="term" value="C:cytosolic small ribosomal subunit"/>
    <property type="evidence" value="ECO:0007669"/>
    <property type="project" value="TreeGrafter"/>
</dbReference>
<comment type="function">
    <text evidence="4 6">One of the primary rRNA binding proteins, it binds directly to 16S rRNA where it helps nucleate assembly of the platform of the 30S subunit by binding and bridging several RNA helices of the 16S rRNA.</text>
</comment>
<dbReference type="EMBL" id="MFHQ01000039">
    <property type="protein sequence ID" value="OGF73641.1"/>
    <property type="molecule type" value="Genomic_DNA"/>
</dbReference>
<organism evidence="8 9">
    <name type="scientific">Candidatus Giovannonibacteria bacterium RIFCSPHIGHO2_02_FULL_46_20</name>
    <dbReference type="NCBI Taxonomy" id="1798338"/>
    <lineage>
        <taxon>Bacteria</taxon>
        <taxon>Candidatus Giovannoniibacteriota</taxon>
    </lineage>
</organism>
<feature type="region of interest" description="Disordered" evidence="7">
    <location>
        <begin position="1"/>
        <end position="23"/>
    </location>
</feature>
<keyword evidence="4 6" id="KW-0699">rRNA-binding</keyword>
<accession>A0A1F5WED1</accession>
<evidence type="ECO:0000256" key="2">
    <source>
        <dbReference type="ARBA" id="ARBA00023274"/>
    </source>
</evidence>
<comment type="similarity">
    <text evidence="4 5">Belongs to the universal ribosomal protein uS15 family.</text>
</comment>
<sequence length="89" mass="10077">MVLATKTKQKVIESHKRHEKDTGSAEVQIALLTSQIKTLTGHLKTHHKDNHSRRGLLGMVAKRKRLLVYLSKTDPRAYAHTTKALGLRK</sequence>